<comment type="caution">
    <text evidence="1">The sequence shown here is derived from an EMBL/GenBank/DDBJ whole genome shotgun (WGS) entry which is preliminary data.</text>
</comment>
<dbReference type="GeneID" id="55574936"/>
<dbReference type="RefSeq" id="WP_007697305.1">
    <property type="nucleotide sequence ID" value="NZ_AOIQ01000006.1"/>
</dbReference>
<evidence type="ECO:0000313" key="2">
    <source>
        <dbReference type="Proteomes" id="UP000011560"/>
    </source>
</evidence>
<evidence type="ECO:0008006" key="3">
    <source>
        <dbReference type="Google" id="ProtNLM"/>
    </source>
</evidence>
<dbReference type="Proteomes" id="UP000011560">
    <property type="component" value="Unassembled WGS sequence"/>
</dbReference>
<dbReference type="InterPro" id="IPR055981">
    <property type="entry name" value="DUF7559"/>
</dbReference>
<keyword evidence="2" id="KW-1185">Reference proteome</keyword>
<dbReference type="Pfam" id="PF24440">
    <property type="entry name" value="DUF7559"/>
    <property type="match status" value="1"/>
</dbReference>
<name>M0BTE5_9EURY</name>
<dbReference type="OrthoDB" id="189643at2157"/>
<evidence type="ECO:0000313" key="1">
    <source>
        <dbReference type="EMBL" id="ELZ13663.1"/>
    </source>
</evidence>
<dbReference type="PATRIC" id="fig|1227490.4.peg.493"/>
<proteinExistence type="predicted"/>
<sequence>MPSTAEVRCPNDECFLDMFELHYTYDRPDDHDPATVSCPVCGETESLEQIEL</sequence>
<dbReference type="STRING" id="1227490.C479_02421"/>
<dbReference type="EMBL" id="AOIQ01000006">
    <property type="protein sequence ID" value="ELZ13663.1"/>
    <property type="molecule type" value="Genomic_DNA"/>
</dbReference>
<protein>
    <recommendedName>
        <fullName evidence="3">Small CPxCG-related zinc finger protein</fullName>
    </recommendedName>
</protein>
<accession>M0BTE5</accession>
<dbReference type="AlphaFoldDB" id="M0BTE5"/>
<organism evidence="1 2">
    <name type="scientific">Halovivax asiaticus JCM 14624</name>
    <dbReference type="NCBI Taxonomy" id="1227490"/>
    <lineage>
        <taxon>Archaea</taxon>
        <taxon>Methanobacteriati</taxon>
        <taxon>Methanobacteriota</taxon>
        <taxon>Stenosarchaea group</taxon>
        <taxon>Halobacteria</taxon>
        <taxon>Halobacteriales</taxon>
        <taxon>Natrialbaceae</taxon>
        <taxon>Halovivax</taxon>
    </lineage>
</organism>
<reference evidence="1 2" key="1">
    <citation type="journal article" date="2014" name="PLoS Genet.">
        <title>Phylogenetically driven sequencing of extremely halophilic archaea reveals strategies for static and dynamic osmo-response.</title>
        <authorList>
            <person name="Becker E.A."/>
            <person name="Seitzer P.M."/>
            <person name="Tritt A."/>
            <person name="Larsen D."/>
            <person name="Krusor M."/>
            <person name="Yao A.I."/>
            <person name="Wu D."/>
            <person name="Madern D."/>
            <person name="Eisen J.A."/>
            <person name="Darling A.E."/>
            <person name="Facciotti M.T."/>
        </authorList>
    </citation>
    <scope>NUCLEOTIDE SEQUENCE [LARGE SCALE GENOMIC DNA]</scope>
    <source>
        <strain evidence="1 2">JCM 14624</strain>
    </source>
</reference>
<gene>
    <name evidence="1" type="ORF">C479_02421</name>
</gene>